<dbReference type="Proteomes" id="UP000243680">
    <property type="component" value="Chromosome 3"/>
</dbReference>
<evidence type="ECO:0000313" key="1">
    <source>
        <dbReference type="EMBL" id="AOJ75269.1"/>
    </source>
</evidence>
<dbReference type="Proteomes" id="UP000243680">
    <property type="component" value="Chromosome 1"/>
</dbReference>
<evidence type="ECO:0000313" key="2">
    <source>
        <dbReference type="EMBL" id="AOJ76469.1"/>
    </source>
</evidence>
<organism evidence="3 4">
    <name type="scientific">Burkholderia ubonensis</name>
    <dbReference type="NCBI Taxonomy" id="101571"/>
    <lineage>
        <taxon>Bacteria</taxon>
        <taxon>Pseudomonadati</taxon>
        <taxon>Pseudomonadota</taxon>
        <taxon>Betaproteobacteria</taxon>
        <taxon>Burkholderiales</taxon>
        <taxon>Burkholderiaceae</taxon>
        <taxon>Burkholderia</taxon>
        <taxon>Burkholderia cepacia complex</taxon>
    </lineage>
</organism>
<evidence type="ECO:0000313" key="3">
    <source>
        <dbReference type="EMBL" id="AOJ78855.1"/>
    </source>
</evidence>
<dbReference type="EMBL" id="CP013421">
    <property type="protein sequence ID" value="AOJ76469.1"/>
    <property type="molecule type" value="Genomic_DNA"/>
</dbReference>
<dbReference type="AlphaFoldDB" id="A0A1B4LNW7"/>
<accession>A0A1B4LNW7</accession>
<sequence>MLVRHPYFRQKTARIQLCQHGCIDLVRLDASLRDQPNLQRIGNRHTRDMRAQDVDDGSGIAGRFEYHMIGGTQLCRKALQFIASQPGAAACMQRAILQVRDLGHGARHI</sequence>
<proteinExistence type="predicted"/>
<protein>
    <submittedName>
        <fullName evidence="3">Uncharacterized protein</fullName>
    </submittedName>
</protein>
<evidence type="ECO:0000313" key="4">
    <source>
        <dbReference type="Proteomes" id="UP000243680"/>
    </source>
</evidence>
<gene>
    <name evidence="1" type="ORF">WJ35_09425</name>
    <name evidence="2" type="ORF">WJ35_15205</name>
    <name evidence="3" type="ORF">WJ35_28475</name>
</gene>
<name>A0A1B4LNW7_9BURK</name>
<dbReference type="Proteomes" id="UP000243680">
    <property type="component" value="Chromosome 2"/>
</dbReference>
<reference evidence="3 4" key="1">
    <citation type="submission" date="2015-12" db="EMBL/GenBank/DDBJ databases">
        <title>Diversity of Burkholderia near neighbor genomes.</title>
        <authorList>
            <person name="Sahl J."/>
            <person name="Wagner D."/>
            <person name="Keim P."/>
        </authorList>
    </citation>
    <scope>NUCLEOTIDE SEQUENCE [LARGE SCALE GENOMIC DNA]</scope>
    <source>
        <strain evidence="3 4">MSMB0783</strain>
    </source>
</reference>
<dbReference type="EMBL" id="CP013422">
    <property type="protein sequence ID" value="AOJ78855.1"/>
    <property type="molecule type" value="Genomic_DNA"/>
</dbReference>
<dbReference type="EMBL" id="CP013420">
    <property type="protein sequence ID" value="AOJ75269.1"/>
    <property type="molecule type" value="Genomic_DNA"/>
</dbReference>